<evidence type="ECO:0000313" key="8">
    <source>
        <dbReference type="EMBL" id="KAL3770600.1"/>
    </source>
</evidence>
<gene>
    <name evidence="8" type="ORF">ACHAW5_007741</name>
</gene>
<dbReference type="PANTHER" id="PTHR46132">
    <property type="entry name" value="DIGALACTOSYLDIACYLGLYCEROL SYNTHASE 2, CHLOROPLASTIC"/>
    <property type="match status" value="1"/>
</dbReference>
<dbReference type="EMBL" id="JALLAZ020001625">
    <property type="protein sequence ID" value="KAL3770600.1"/>
    <property type="molecule type" value="Genomic_DNA"/>
</dbReference>
<keyword evidence="5" id="KW-0934">Plastid</keyword>
<dbReference type="Gene3D" id="3.40.50.2000">
    <property type="entry name" value="Glycogen Phosphorylase B"/>
    <property type="match status" value="1"/>
</dbReference>
<evidence type="ECO:0000256" key="7">
    <source>
        <dbReference type="ARBA" id="ARBA00023136"/>
    </source>
</evidence>
<evidence type="ECO:0000256" key="3">
    <source>
        <dbReference type="ARBA" id="ARBA00009481"/>
    </source>
</evidence>
<comment type="caution">
    <text evidence="8">The sequence shown here is derived from an EMBL/GenBank/DDBJ whole genome shotgun (WGS) entry which is preliminary data.</text>
</comment>
<keyword evidence="9" id="KW-1185">Reference proteome</keyword>
<comment type="similarity">
    <text evidence="3">Belongs to the glycosyltransferase group 1 family. Glycosyltransferase 4 subfamily.</text>
</comment>
<evidence type="ECO:0008006" key="10">
    <source>
        <dbReference type="Google" id="ProtNLM"/>
    </source>
</evidence>
<dbReference type="GO" id="GO:0016740">
    <property type="term" value="F:transferase activity"/>
    <property type="evidence" value="ECO:0007669"/>
    <property type="project" value="UniProtKB-KW"/>
</dbReference>
<accession>A0ABD3N392</accession>
<evidence type="ECO:0000256" key="1">
    <source>
        <dbReference type="ARBA" id="ARBA00004229"/>
    </source>
</evidence>
<protein>
    <recommendedName>
        <fullName evidence="10">Digalactosyldiacylglycerol synthase</fullName>
    </recommendedName>
</protein>
<dbReference type="GO" id="GO:0009507">
    <property type="term" value="C:chloroplast"/>
    <property type="evidence" value="ECO:0007669"/>
    <property type="project" value="UniProtKB-SubCell"/>
</dbReference>
<dbReference type="AlphaFoldDB" id="A0ABD3N392"/>
<dbReference type="Proteomes" id="UP001530315">
    <property type="component" value="Unassembled WGS sequence"/>
</dbReference>
<organism evidence="8 9">
    <name type="scientific">Stephanodiscus triporus</name>
    <dbReference type="NCBI Taxonomy" id="2934178"/>
    <lineage>
        <taxon>Eukaryota</taxon>
        <taxon>Sar</taxon>
        <taxon>Stramenopiles</taxon>
        <taxon>Ochrophyta</taxon>
        <taxon>Bacillariophyta</taxon>
        <taxon>Coscinodiscophyceae</taxon>
        <taxon>Thalassiosirophycidae</taxon>
        <taxon>Stephanodiscales</taxon>
        <taxon>Stephanodiscaceae</taxon>
        <taxon>Stephanodiscus</taxon>
    </lineage>
</organism>
<evidence type="ECO:0000256" key="2">
    <source>
        <dbReference type="ARBA" id="ARBA00004370"/>
    </source>
</evidence>
<comment type="subcellular location">
    <subcellularLocation>
        <location evidence="2">Membrane</location>
    </subcellularLocation>
    <subcellularLocation>
        <location evidence="1">Plastid</location>
        <location evidence="1">Chloroplast</location>
    </subcellularLocation>
</comment>
<name>A0ABD3N392_9STRA</name>
<evidence type="ECO:0000256" key="4">
    <source>
        <dbReference type="ARBA" id="ARBA00022528"/>
    </source>
</evidence>
<keyword evidence="7" id="KW-0472">Membrane</keyword>
<evidence type="ECO:0000256" key="6">
    <source>
        <dbReference type="ARBA" id="ARBA00022679"/>
    </source>
</evidence>
<dbReference type="SUPFAM" id="SSF53756">
    <property type="entry name" value="UDP-Glycosyltransferase/glycogen phosphorylase"/>
    <property type="match status" value="1"/>
</dbReference>
<reference evidence="8 9" key="1">
    <citation type="submission" date="2024-10" db="EMBL/GenBank/DDBJ databases">
        <title>Updated reference genomes for cyclostephanoid diatoms.</title>
        <authorList>
            <person name="Roberts W.R."/>
            <person name="Alverson A.J."/>
        </authorList>
    </citation>
    <scope>NUCLEOTIDE SEQUENCE [LARGE SCALE GENOMIC DNA]</scope>
    <source>
        <strain evidence="8 9">AJA276-08</strain>
    </source>
</reference>
<sequence>MLRNQGPKTYCIKWVVIIVAASFSLSTARAARDIPLQILLATRIIRGGDIMAPDPAAANETPIHTARSDSVSQSMSVDVSRRKARFILFRAFSRWRNNETGQMVGKRVTKRTIAITHRLNEKLEEARRLFHDRMAAVSFTLINHEHDATMSNGTFFDLDGDDDEITPQSDLLLPNRNIFIVTTAALPWRTGTAVNPLLRAAYLARRAREINNNQTLVDEQMSQDEAVANSTGLVKVQLQRQMVTLVIPWLELEEDRLELYGPDTMFASIQDQEDYIRDWLRNEAKMADVADADTGLKIIFYPARYHSGLKSIFAMGDMVGDICAVLRNQTDGGILNNSVCILEEPEHLNWYRAPGEGWTKVFNYVVGIIHTNYVEYAGSQFHGLWTAPAIQVMSSAMIRAYCHKVIKLSGVLQSYAPEKESIENVHGVREDFIYEGRRRAQHFHKKKSVPLDEEAEGQVYYIGKILWAKGFENMLELEEFYRECTGKYFAVDVYGGGPDEDEIKRAFHGRRQRSKRTKTEETKSFSEDVQSYSREFIAKKLTLLKISSQEFEIPKTLYEWRKKPIPAKFLGPVDHASLGERYKVFVNPSVSEVLCTTTYEALAMGKFAIIPDHESNKFFNRFPNCLCYRDKWEFAANLRWALTHEPEPLTPELAKEFTWEAATDRLIRSSAITRREAKERAILGKAKLDERIAFFHREIGKGTKGDALRKFLGGGPVSNQVEYEMAKQGLDEERSENGGLTQKFRTSSFMQAIQSSLGV</sequence>
<dbReference type="CDD" id="cd01635">
    <property type="entry name" value="Glycosyltransferase_GTB-type"/>
    <property type="match status" value="1"/>
</dbReference>
<dbReference type="PANTHER" id="PTHR46132:SF1">
    <property type="entry name" value="DIGALACTOSYLDIACYLGLYCEROL SYNTHASE 2, CHLOROPLASTIC"/>
    <property type="match status" value="1"/>
</dbReference>
<keyword evidence="4" id="KW-0150">Chloroplast</keyword>
<evidence type="ECO:0000313" key="9">
    <source>
        <dbReference type="Proteomes" id="UP001530315"/>
    </source>
</evidence>
<keyword evidence="6" id="KW-0808">Transferase</keyword>
<dbReference type="InterPro" id="IPR044525">
    <property type="entry name" value="DGDG1/2"/>
</dbReference>
<dbReference type="GO" id="GO:0016020">
    <property type="term" value="C:membrane"/>
    <property type="evidence" value="ECO:0007669"/>
    <property type="project" value="UniProtKB-SubCell"/>
</dbReference>
<evidence type="ECO:0000256" key="5">
    <source>
        <dbReference type="ARBA" id="ARBA00022640"/>
    </source>
</evidence>
<proteinExistence type="inferred from homology"/>